<protein>
    <recommendedName>
        <fullName evidence="4">PWWP domain-containing protein</fullName>
    </recommendedName>
</protein>
<evidence type="ECO:0000313" key="2">
    <source>
        <dbReference type="EMBL" id="KAF1978340.1"/>
    </source>
</evidence>
<dbReference type="AlphaFoldDB" id="A0A6A5VP54"/>
<feature type="region of interest" description="Disordered" evidence="1">
    <location>
        <begin position="128"/>
        <end position="159"/>
    </location>
</feature>
<gene>
    <name evidence="2" type="ORF">BU23DRAFT_498278</name>
</gene>
<keyword evidence="3" id="KW-1185">Reference proteome</keyword>
<evidence type="ECO:0000256" key="1">
    <source>
        <dbReference type="SAM" id="MobiDB-lite"/>
    </source>
</evidence>
<dbReference type="Gene3D" id="2.30.30.140">
    <property type="match status" value="1"/>
</dbReference>
<dbReference type="Proteomes" id="UP000800036">
    <property type="component" value="Unassembled WGS sequence"/>
</dbReference>
<evidence type="ECO:0000313" key="3">
    <source>
        <dbReference type="Proteomes" id="UP000800036"/>
    </source>
</evidence>
<dbReference type="EMBL" id="ML976660">
    <property type="protein sequence ID" value="KAF1978340.1"/>
    <property type="molecule type" value="Genomic_DNA"/>
</dbReference>
<accession>A0A6A5VP54</accession>
<evidence type="ECO:0008006" key="4">
    <source>
        <dbReference type="Google" id="ProtNLM"/>
    </source>
</evidence>
<proteinExistence type="predicted"/>
<name>A0A6A5VP54_9PLEO</name>
<sequence>MGSFLSSSTTLPSKPDTSEGPQMQRHAAPGTYVLLRRMGVPPWPALVCPDDMAPPKVTGKIPMTFNTLLLLITKKPEFVYATTSDMIEYDPFGAVQEGNPELQHAYNAVLEEMDSPASTLEYWTAVTEQQHKSGPDSGYLPSPSTSSEPDPKEESDDEYLQEAIRLSLAEVRVNTHKRPSDTSFPPKQMKRARVVSASCSTPRPGDIRTHFTPMPRYDAEGLEITGSTSTRRKPENRDYVDGDLAKSTEMVKIHVGEGEQEQEFLVPKAEIEKRPSLSHAQIGCMTTAEDGTPQLDLPCFRQFDPEDFRYVAEFLSTGTFGHTSVDESNRDDVFVECAAAWPIADRLVLEDFLDLIVVKVRQTRPWHFEESWALAKIVYQEEGSALDAYVAMKEMLAESIAENFYTMALQLGAEFLGPLQQLPELRRDVHKRLFDNAQSQLDAN</sequence>
<reference evidence="2" key="1">
    <citation type="journal article" date="2020" name="Stud. Mycol.">
        <title>101 Dothideomycetes genomes: a test case for predicting lifestyles and emergence of pathogens.</title>
        <authorList>
            <person name="Haridas S."/>
            <person name="Albert R."/>
            <person name="Binder M."/>
            <person name="Bloem J."/>
            <person name="Labutti K."/>
            <person name="Salamov A."/>
            <person name="Andreopoulos B."/>
            <person name="Baker S."/>
            <person name="Barry K."/>
            <person name="Bills G."/>
            <person name="Bluhm B."/>
            <person name="Cannon C."/>
            <person name="Castanera R."/>
            <person name="Culley D."/>
            <person name="Daum C."/>
            <person name="Ezra D."/>
            <person name="Gonzalez J."/>
            <person name="Henrissat B."/>
            <person name="Kuo A."/>
            <person name="Liang C."/>
            <person name="Lipzen A."/>
            <person name="Lutzoni F."/>
            <person name="Magnuson J."/>
            <person name="Mondo S."/>
            <person name="Nolan M."/>
            <person name="Ohm R."/>
            <person name="Pangilinan J."/>
            <person name="Park H.-J."/>
            <person name="Ramirez L."/>
            <person name="Alfaro M."/>
            <person name="Sun H."/>
            <person name="Tritt A."/>
            <person name="Yoshinaga Y."/>
            <person name="Zwiers L.-H."/>
            <person name="Turgeon B."/>
            <person name="Goodwin S."/>
            <person name="Spatafora J."/>
            <person name="Crous P."/>
            <person name="Grigoriev I."/>
        </authorList>
    </citation>
    <scope>NUCLEOTIDE SEQUENCE</scope>
    <source>
        <strain evidence="2">CBS 107.79</strain>
    </source>
</reference>
<feature type="region of interest" description="Disordered" evidence="1">
    <location>
        <begin position="173"/>
        <end position="212"/>
    </location>
</feature>
<feature type="compositionally biased region" description="Polar residues" evidence="1">
    <location>
        <begin position="1"/>
        <end position="12"/>
    </location>
</feature>
<feature type="region of interest" description="Disordered" evidence="1">
    <location>
        <begin position="1"/>
        <end position="25"/>
    </location>
</feature>
<organism evidence="2 3">
    <name type="scientific">Bimuria novae-zelandiae CBS 107.79</name>
    <dbReference type="NCBI Taxonomy" id="1447943"/>
    <lineage>
        <taxon>Eukaryota</taxon>
        <taxon>Fungi</taxon>
        <taxon>Dikarya</taxon>
        <taxon>Ascomycota</taxon>
        <taxon>Pezizomycotina</taxon>
        <taxon>Dothideomycetes</taxon>
        <taxon>Pleosporomycetidae</taxon>
        <taxon>Pleosporales</taxon>
        <taxon>Massarineae</taxon>
        <taxon>Didymosphaeriaceae</taxon>
        <taxon>Bimuria</taxon>
    </lineage>
</organism>
<dbReference type="OrthoDB" id="3767798at2759"/>